<keyword evidence="1" id="KW-0812">Transmembrane</keyword>
<dbReference type="PANTHER" id="PTHR36844:SF1">
    <property type="entry name" value="PROTEASE PRSW"/>
    <property type="match status" value="1"/>
</dbReference>
<keyword evidence="1" id="KW-0472">Membrane</keyword>
<sequence>MPALSLVSRGILALVLLVLPIYLVVMAPLKLLLLLVLYVPPLILFGCTYLYAKRLATKLNWEMLFRVFFGGFFPGVVLAIVAESLLTFLFFFVFLGSDSKEILQEYQEYGHAHPNATAGEILSHLNFRQTFGFFLFIFSLAFVVAGVVEEYIKYWLVKGKCCVASGLCTPFTSPHVVDPFYTILCFAAAGCGFATCENVGYVFIQTGFSNQIQTAIARSLLATPLHVLCTCMTGMNIVSIELNRAHQQELLERSYLEKALTTFRCLLPAIIFHGVYDFQAFICSIFLPNWPHASILVGAICILLGANYVHQVYSFINWDYQVLDFDDAALNAMEHGEEIDNLQVQAN</sequence>
<feature type="transmembrane region" description="Helical" evidence="1">
    <location>
        <begin position="6"/>
        <end position="25"/>
    </location>
</feature>
<feature type="transmembrane region" description="Helical" evidence="1">
    <location>
        <begin position="293"/>
        <end position="310"/>
    </location>
</feature>
<feature type="transmembrane region" description="Helical" evidence="1">
    <location>
        <begin position="180"/>
        <end position="204"/>
    </location>
</feature>
<organism evidence="2 3">
    <name type="scientific">Thraustotheca clavata</name>
    <dbReference type="NCBI Taxonomy" id="74557"/>
    <lineage>
        <taxon>Eukaryota</taxon>
        <taxon>Sar</taxon>
        <taxon>Stramenopiles</taxon>
        <taxon>Oomycota</taxon>
        <taxon>Saprolegniomycetes</taxon>
        <taxon>Saprolegniales</taxon>
        <taxon>Achlyaceae</taxon>
        <taxon>Thraustotheca</taxon>
    </lineage>
</organism>
<reference evidence="2 3" key="1">
    <citation type="journal article" date="2014" name="Genome Biol. Evol.">
        <title>The secreted proteins of Achlya hypogyna and Thraustotheca clavata identify the ancestral oomycete secretome and reveal gene acquisitions by horizontal gene transfer.</title>
        <authorList>
            <person name="Misner I."/>
            <person name="Blouin N."/>
            <person name="Leonard G."/>
            <person name="Richards T.A."/>
            <person name="Lane C.E."/>
        </authorList>
    </citation>
    <scope>NUCLEOTIDE SEQUENCE [LARGE SCALE GENOMIC DNA]</scope>
    <source>
        <strain evidence="2 3">ATCC 34112</strain>
    </source>
</reference>
<dbReference type="EMBL" id="JNBS01002087">
    <property type="protein sequence ID" value="OQR95558.1"/>
    <property type="molecule type" value="Genomic_DNA"/>
</dbReference>
<evidence type="ECO:0000313" key="3">
    <source>
        <dbReference type="Proteomes" id="UP000243217"/>
    </source>
</evidence>
<dbReference type="Pfam" id="PF13367">
    <property type="entry name" value="PrsW-protease"/>
    <property type="match status" value="1"/>
</dbReference>
<accession>A0A1V9ZC43</accession>
<keyword evidence="3" id="KW-1185">Reference proteome</keyword>
<name>A0A1V9ZC43_9STRA</name>
<feature type="transmembrane region" description="Helical" evidence="1">
    <location>
        <begin position="131"/>
        <end position="148"/>
    </location>
</feature>
<dbReference type="OrthoDB" id="125546at2759"/>
<dbReference type="STRING" id="74557.A0A1V9ZC43"/>
<feature type="transmembrane region" description="Helical" evidence="1">
    <location>
        <begin position="72"/>
        <end position="95"/>
    </location>
</feature>
<comment type="caution">
    <text evidence="2">The sequence shown here is derived from an EMBL/GenBank/DDBJ whole genome shotgun (WGS) entry which is preliminary data.</text>
</comment>
<dbReference type="InterPro" id="IPR026898">
    <property type="entry name" value="PrsW"/>
</dbReference>
<evidence type="ECO:0000256" key="1">
    <source>
        <dbReference type="SAM" id="Phobius"/>
    </source>
</evidence>
<keyword evidence="1" id="KW-1133">Transmembrane helix</keyword>
<dbReference type="AlphaFoldDB" id="A0A1V9ZC43"/>
<evidence type="ECO:0000313" key="2">
    <source>
        <dbReference type="EMBL" id="OQR95558.1"/>
    </source>
</evidence>
<feature type="transmembrane region" description="Helical" evidence="1">
    <location>
        <begin position="32"/>
        <end position="52"/>
    </location>
</feature>
<feature type="transmembrane region" description="Helical" evidence="1">
    <location>
        <begin position="265"/>
        <end position="287"/>
    </location>
</feature>
<dbReference type="Proteomes" id="UP000243217">
    <property type="component" value="Unassembled WGS sequence"/>
</dbReference>
<evidence type="ECO:0008006" key="4">
    <source>
        <dbReference type="Google" id="ProtNLM"/>
    </source>
</evidence>
<proteinExistence type="predicted"/>
<dbReference type="GO" id="GO:0008233">
    <property type="term" value="F:peptidase activity"/>
    <property type="evidence" value="ECO:0007669"/>
    <property type="project" value="InterPro"/>
</dbReference>
<gene>
    <name evidence="2" type="ORF">THRCLA_07765</name>
</gene>
<dbReference type="PANTHER" id="PTHR36844">
    <property type="entry name" value="PROTEASE PRSW"/>
    <property type="match status" value="1"/>
</dbReference>
<protein>
    <recommendedName>
        <fullName evidence="4">PrsW family intramembrane metalloprotease</fullName>
    </recommendedName>
</protein>